<evidence type="ECO:0000256" key="5">
    <source>
        <dbReference type="NCBIfam" id="TIGR00065"/>
    </source>
</evidence>
<comment type="caution">
    <text evidence="4">Lacks conserved residue(s) required for the propagation of feature annotation.</text>
</comment>
<dbReference type="Gene3D" id="3.40.50.1440">
    <property type="entry name" value="Tubulin/FtsZ, GTPase domain"/>
    <property type="match status" value="1"/>
</dbReference>
<keyword evidence="4" id="KW-0131">Cell cycle</keyword>
<dbReference type="GO" id="GO:0005737">
    <property type="term" value="C:cytoplasm"/>
    <property type="evidence" value="ECO:0007669"/>
    <property type="project" value="UniProtKB-SubCell"/>
</dbReference>
<evidence type="ECO:0000259" key="8">
    <source>
        <dbReference type="SMART" id="SM00865"/>
    </source>
</evidence>
<proteinExistence type="inferred from homology"/>
<dbReference type="Pfam" id="PF12327">
    <property type="entry name" value="FtsZ_C"/>
    <property type="match status" value="1"/>
</dbReference>
<dbReference type="CDD" id="cd02201">
    <property type="entry name" value="FtsZ_type1"/>
    <property type="match status" value="1"/>
</dbReference>
<dbReference type="InterPro" id="IPR000158">
    <property type="entry name" value="Cell_div_FtsZ"/>
</dbReference>
<evidence type="ECO:0000256" key="3">
    <source>
        <dbReference type="ARBA" id="ARBA00023134"/>
    </source>
</evidence>
<dbReference type="SMART" id="SM00865">
    <property type="entry name" value="Tubulin_C"/>
    <property type="match status" value="1"/>
</dbReference>
<keyword evidence="3 4" id="KW-0342">GTP-binding</keyword>
<dbReference type="InterPro" id="IPR037103">
    <property type="entry name" value="Tubulin/FtsZ-like_C"/>
</dbReference>
<dbReference type="InterPro" id="IPR008280">
    <property type="entry name" value="Tub_FtsZ_C"/>
</dbReference>
<dbReference type="PANTHER" id="PTHR30314">
    <property type="entry name" value="CELL DIVISION PROTEIN FTSZ-RELATED"/>
    <property type="match status" value="1"/>
</dbReference>
<dbReference type="GO" id="GO:0032153">
    <property type="term" value="C:cell division site"/>
    <property type="evidence" value="ECO:0007669"/>
    <property type="project" value="UniProtKB-UniRule"/>
</dbReference>
<feature type="domain" description="Tubulin/FtsZ GTPase" evidence="7">
    <location>
        <begin position="12"/>
        <end position="204"/>
    </location>
</feature>
<evidence type="ECO:0000259" key="7">
    <source>
        <dbReference type="SMART" id="SM00864"/>
    </source>
</evidence>
<dbReference type="SUPFAM" id="SSF52490">
    <property type="entry name" value="Tubulin nucleotide-binding domain-like"/>
    <property type="match status" value="1"/>
</dbReference>
<evidence type="ECO:0000256" key="6">
    <source>
        <dbReference type="SAM" id="MobiDB-lite"/>
    </source>
</evidence>
<comment type="subunit">
    <text evidence="4">Homodimer. Polymerizes to form a dynamic ring structure in a strictly GTP-dependent manner. Interacts directly with several other division proteins.</text>
</comment>
<dbReference type="FunFam" id="3.40.50.1440:FF:000001">
    <property type="entry name" value="Cell division protein FtsZ"/>
    <property type="match status" value="1"/>
</dbReference>
<evidence type="ECO:0000256" key="1">
    <source>
        <dbReference type="ARBA" id="ARBA00009690"/>
    </source>
</evidence>
<comment type="function">
    <text evidence="4">Essential cell division protein that forms a contractile ring structure (Z ring) at the future cell division site. The regulation of the ring assembly controls the timing and the location of cell division. One of the functions of the FtsZ ring is to recruit other cell division proteins to the septum to produce a new cell wall between the dividing cells. Binds GTP and shows GTPase activity.</text>
</comment>
<organism evidence="9 10">
    <name type="scientific">Candidatus Veblenbacteria bacterium RIFOXYB1_FULL_43_13</name>
    <dbReference type="NCBI Taxonomy" id="1802426"/>
    <lineage>
        <taxon>Bacteria</taxon>
        <taxon>Candidatus Vebleniibacteriota</taxon>
    </lineage>
</organism>
<dbReference type="PANTHER" id="PTHR30314:SF3">
    <property type="entry name" value="MITOCHONDRIAL DIVISION PROTEIN FSZA"/>
    <property type="match status" value="1"/>
</dbReference>
<dbReference type="HAMAP" id="MF_00909">
    <property type="entry name" value="FtsZ"/>
    <property type="match status" value="1"/>
</dbReference>
<dbReference type="GO" id="GO:0043093">
    <property type="term" value="P:FtsZ-dependent cytokinesis"/>
    <property type="evidence" value="ECO:0007669"/>
    <property type="project" value="UniProtKB-UniRule"/>
</dbReference>
<dbReference type="AlphaFoldDB" id="A0A1G2Q339"/>
<keyword evidence="2 4" id="KW-0547">Nucleotide-binding</keyword>
<keyword evidence="4" id="KW-0963">Cytoplasm</keyword>
<comment type="similarity">
    <text evidence="1 4">Belongs to the FtsZ family.</text>
</comment>
<comment type="caution">
    <text evidence="9">The sequence shown here is derived from an EMBL/GenBank/DDBJ whole genome shotgun (WGS) entry which is preliminary data.</text>
</comment>
<sequence>MEVKPEIETLAKIKVVGVGGSGGAAINRMISNKLRGVEFVAINTDAQALQHSRASVKLHIGAATTRGLGAGMDPDLGRKSAEESRDEIKEVLKGADMVFLTCGLGGGTGTGAGPLVAELAREAGALTIAVVTKPFSFEGAQRRSIAEHGVDDLVDKVDTIITIPNDRLLQLIDKKTSLLEAFSIVDDVLRQGVQGISELVTVPGLINVDFADVKAIMQNTGSALMGIGIATGENRAADAAKAAVDSPLLELGIDGAKGILFTITGGPDLTMYEVNEAARIITASADPNAKIIFGAVIDEDMKDELKVTVIATGFAQTALPKKVQTTPASYAPPSFLRQERVPTPPEVKSERNEDSSGFQERSLRQPPKTKPVQPRVSADLGTQADDDYEIPAFIRRKLGKK</sequence>
<dbReference type="SMART" id="SM00864">
    <property type="entry name" value="Tubulin"/>
    <property type="match status" value="1"/>
</dbReference>
<accession>A0A1G2Q339</accession>
<feature type="binding site" evidence="4">
    <location>
        <begin position="107"/>
        <end position="109"/>
    </location>
    <ligand>
        <name>GTP</name>
        <dbReference type="ChEBI" id="CHEBI:37565"/>
    </ligand>
</feature>
<dbReference type="SUPFAM" id="SSF55307">
    <property type="entry name" value="Tubulin C-terminal domain-like"/>
    <property type="match status" value="1"/>
</dbReference>
<dbReference type="NCBIfam" id="TIGR00065">
    <property type="entry name" value="ftsZ"/>
    <property type="match status" value="1"/>
</dbReference>
<dbReference type="InterPro" id="IPR045061">
    <property type="entry name" value="FtsZ/CetZ"/>
</dbReference>
<feature type="binding site" evidence="4">
    <location>
        <position position="142"/>
    </location>
    <ligand>
        <name>GTP</name>
        <dbReference type="ChEBI" id="CHEBI:37565"/>
    </ligand>
</feature>
<feature type="region of interest" description="Disordered" evidence="6">
    <location>
        <begin position="321"/>
        <end position="384"/>
    </location>
</feature>
<protein>
    <recommendedName>
        <fullName evidence="4 5">Cell division protein FtsZ</fullName>
    </recommendedName>
</protein>
<feature type="binding site" evidence="4">
    <location>
        <position position="138"/>
    </location>
    <ligand>
        <name>GTP</name>
        <dbReference type="ChEBI" id="CHEBI:37565"/>
    </ligand>
</feature>
<dbReference type="GO" id="GO:0003924">
    <property type="term" value="F:GTPase activity"/>
    <property type="evidence" value="ECO:0007669"/>
    <property type="project" value="UniProtKB-UniRule"/>
</dbReference>
<evidence type="ECO:0000313" key="10">
    <source>
        <dbReference type="Proteomes" id="UP000177575"/>
    </source>
</evidence>
<evidence type="ECO:0000256" key="4">
    <source>
        <dbReference type="HAMAP-Rule" id="MF_00909"/>
    </source>
</evidence>
<dbReference type="Pfam" id="PF00091">
    <property type="entry name" value="Tubulin"/>
    <property type="match status" value="1"/>
</dbReference>
<dbReference type="Proteomes" id="UP000177575">
    <property type="component" value="Unassembled WGS sequence"/>
</dbReference>
<gene>
    <name evidence="4" type="primary">ftsZ</name>
    <name evidence="9" type="ORF">A2388_02000</name>
</gene>
<dbReference type="Gene3D" id="3.30.1330.20">
    <property type="entry name" value="Tubulin/FtsZ, C-terminal domain"/>
    <property type="match status" value="1"/>
</dbReference>
<dbReference type="GO" id="GO:0000917">
    <property type="term" value="P:division septum assembly"/>
    <property type="evidence" value="ECO:0007669"/>
    <property type="project" value="UniProtKB-KW"/>
</dbReference>
<dbReference type="PRINTS" id="PR00423">
    <property type="entry name" value="CELLDVISFTSZ"/>
</dbReference>
<evidence type="ECO:0000256" key="2">
    <source>
        <dbReference type="ARBA" id="ARBA00022741"/>
    </source>
</evidence>
<keyword evidence="4 9" id="KW-0132">Cell division</keyword>
<evidence type="ECO:0000313" key="9">
    <source>
        <dbReference type="EMBL" id="OHA54977.1"/>
    </source>
</evidence>
<dbReference type="GO" id="GO:0005525">
    <property type="term" value="F:GTP binding"/>
    <property type="evidence" value="ECO:0007669"/>
    <property type="project" value="UniProtKB-UniRule"/>
</dbReference>
<reference evidence="9 10" key="1">
    <citation type="journal article" date="2016" name="Nat. Commun.">
        <title>Thousands of microbial genomes shed light on interconnected biogeochemical processes in an aquifer system.</title>
        <authorList>
            <person name="Anantharaman K."/>
            <person name="Brown C.T."/>
            <person name="Hug L.A."/>
            <person name="Sharon I."/>
            <person name="Castelle C.J."/>
            <person name="Probst A.J."/>
            <person name="Thomas B.C."/>
            <person name="Singh A."/>
            <person name="Wilkins M.J."/>
            <person name="Karaoz U."/>
            <person name="Brodie E.L."/>
            <person name="Williams K.H."/>
            <person name="Hubbard S.S."/>
            <person name="Banfield J.F."/>
        </authorList>
    </citation>
    <scope>NUCLEOTIDE SEQUENCE [LARGE SCALE GENOMIC DNA]</scope>
</reference>
<feature type="binding site" evidence="4">
    <location>
        <position position="186"/>
    </location>
    <ligand>
        <name>GTP</name>
        <dbReference type="ChEBI" id="CHEBI:37565"/>
    </ligand>
</feature>
<dbReference type="InterPro" id="IPR018316">
    <property type="entry name" value="Tubulin/FtsZ_2-layer-sand-dom"/>
</dbReference>
<name>A0A1G2Q339_9BACT</name>
<dbReference type="InterPro" id="IPR036525">
    <property type="entry name" value="Tubulin/FtsZ_GTPase_sf"/>
</dbReference>
<dbReference type="EMBL" id="MHTC01000031">
    <property type="protein sequence ID" value="OHA54977.1"/>
    <property type="molecule type" value="Genomic_DNA"/>
</dbReference>
<dbReference type="InterPro" id="IPR024757">
    <property type="entry name" value="FtsZ_C"/>
</dbReference>
<comment type="subcellular location">
    <subcellularLocation>
        <location evidence="4">Cytoplasm</location>
    </subcellularLocation>
    <text evidence="4">Assembles at midcell at the inner surface of the cytoplasmic membrane.</text>
</comment>
<dbReference type="InterPro" id="IPR003008">
    <property type="entry name" value="Tubulin_FtsZ_GTPase"/>
</dbReference>
<dbReference type="GO" id="GO:0051258">
    <property type="term" value="P:protein polymerization"/>
    <property type="evidence" value="ECO:0007669"/>
    <property type="project" value="UniProtKB-UniRule"/>
</dbReference>
<feature type="domain" description="Tubulin/FtsZ 2-layer sandwich" evidence="8">
    <location>
        <begin position="206"/>
        <end position="323"/>
    </location>
</feature>
<keyword evidence="4" id="KW-0717">Septation</keyword>